<dbReference type="Proteomes" id="UP000059425">
    <property type="component" value="Chromosome"/>
</dbReference>
<evidence type="ECO:0000313" key="2">
    <source>
        <dbReference type="EMBL" id="ALI05605.1"/>
    </source>
</evidence>
<dbReference type="EMBL" id="CP012831">
    <property type="protein sequence ID" value="ALI05605.1"/>
    <property type="molecule type" value="Genomic_DNA"/>
</dbReference>
<protein>
    <submittedName>
        <fullName evidence="2">Phage tail protein</fullName>
    </submittedName>
</protein>
<feature type="domain" description="Phage tail assembly chaperone-like" evidence="1">
    <location>
        <begin position="68"/>
        <end position="134"/>
    </location>
</feature>
<reference evidence="3" key="1">
    <citation type="submission" date="2015-09" db="EMBL/GenBank/DDBJ databases">
        <title>Whole genome sequence of Pseudomonas fluorescens FW300-N2C3.</title>
        <authorList>
            <person name="Ray J."/>
            <person name="Melnyk R."/>
            <person name="Deutschbauer A."/>
        </authorList>
    </citation>
    <scope>NUCLEOTIDE SEQUENCE [LARGE SCALE GENOMIC DNA]</scope>
    <source>
        <strain evidence="3">FW300-N2C3</strain>
    </source>
</reference>
<dbReference type="AlphaFoldDB" id="A0A0N9W307"/>
<organism evidence="2 3">
    <name type="scientific">Pseudomonas fluorescens</name>
    <dbReference type="NCBI Taxonomy" id="294"/>
    <lineage>
        <taxon>Bacteria</taxon>
        <taxon>Pseudomonadati</taxon>
        <taxon>Pseudomonadota</taxon>
        <taxon>Gammaproteobacteria</taxon>
        <taxon>Pseudomonadales</taxon>
        <taxon>Pseudomonadaceae</taxon>
        <taxon>Pseudomonas</taxon>
    </lineage>
</organism>
<proteinExistence type="predicted"/>
<evidence type="ECO:0000259" key="1">
    <source>
        <dbReference type="Pfam" id="PF16778"/>
    </source>
</evidence>
<sequence>MRKYSKTTGNCYIVGLHTEIPADAVDIPDDRYDQVIANPAFGKIRAHDPDGLPTLIDPPPATIEERTAAERLWRDAQIESVRWLRERHRDEVDSARPTTLTAEQSGELLDYVQALRDWPQTAAFPAVEFRPMAPSWIAGQVQ</sequence>
<evidence type="ECO:0000313" key="3">
    <source>
        <dbReference type="Proteomes" id="UP000059425"/>
    </source>
</evidence>
<dbReference type="RefSeq" id="WP_060738367.1">
    <property type="nucleotide sequence ID" value="NZ_CP012831.1"/>
</dbReference>
<gene>
    <name evidence="2" type="ORF">AO356_02055</name>
</gene>
<dbReference type="OrthoDB" id="6465464at2"/>
<name>A0A0N9W307_PSEFL</name>
<reference evidence="2 3" key="2">
    <citation type="journal article" date="2018" name="Nature">
        <title>Mutant phenotypes for thousands of bacterial genes of unknown function.</title>
        <authorList>
            <person name="Price M.N."/>
            <person name="Wetmore K.M."/>
            <person name="Waters R.J."/>
            <person name="Callaghan M."/>
            <person name="Ray J."/>
            <person name="Liu H."/>
            <person name="Kuehl J.V."/>
            <person name="Melnyk R.A."/>
            <person name="Lamson J.S."/>
            <person name="Suh Y."/>
            <person name="Carlson H.K."/>
            <person name="Esquivel Z."/>
            <person name="Sadeeshkumar H."/>
            <person name="Chakraborty R."/>
            <person name="Zane G.M."/>
            <person name="Rubin B.E."/>
            <person name="Wall J.D."/>
            <person name="Visel A."/>
            <person name="Bristow J."/>
            <person name="Blow M.J."/>
            <person name="Arkin A.P."/>
            <person name="Deutschbauer A.M."/>
        </authorList>
    </citation>
    <scope>NUCLEOTIDE SEQUENCE [LARGE SCALE GENOMIC DNA]</scope>
    <source>
        <strain evidence="2 3">FW300-N2C3</strain>
    </source>
</reference>
<accession>A0A0N9W307</accession>
<dbReference type="InterPro" id="IPR031893">
    <property type="entry name" value="Phage_tail_APC"/>
</dbReference>
<dbReference type="Pfam" id="PF16778">
    <property type="entry name" value="Phage_tail_APC"/>
    <property type="match status" value="1"/>
</dbReference>